<feature type="transmembrane region" description="Helical" evidence="1">
    <location>
        <begin position="35"/>
        <end position="54"/>
    </location>
</feature>
<keyword evidence="3" id="KW-1185">Reference proteome</keyword>
<dbReference type="Proteomes" id="UP000652761">
    <property type="component" value="Unassembled WGS sequence"/>
</dbReference>
<evidence type="ECO:0000256" key="1">
    <source>
        <dbReference type="SAM" id="Phobius"/>
    </source>
</evidence>
<proteinExistence type="predicted"/>
<accession>A0A843TCZ9</accession>
<evidence type="ECO:0000313" key="2">
    <source>
        <dbReference type="EMBL" id="MQL68491.1"/>
    </source>
</evidence>
<organism evidence="2 3">
    <name type="scientific">Colocasia esculenta</name>
    <name type="common">Wild taro</name>
    <name type="synonym">Arum esculentum</name>
    <dbReference type="NCBI Taxonomy" id="4460"/>
    <lineage>
        <taxon>Eukaryota</taxon>
        <taxon>Viridiplantae</taxon>
        <taxon>Streptophyta</taxon>
        <taxon>Embryophyta</taxon>
        <taxon>Tracheophyta</taxon>
        <taxon>Spermatophyta</taxon>
        <taxon>Magnoliopsida</taxon>
        <taxon>Liliopsida</taxon>
        <taxon>Araceae</taxon>
        <taxon>Aroideae</taxon>
        <taxon>Colocasieae</taxon>
        <taxon>Colocasia</taxon>
    </lineage>
</organism>
<dbReference type="EMBL" id="NMUH01000015">
    <property type="protein sequence ID" value="MQL68491.1"/>
    <property type="molecule type" value="Genomic_DNA"/>
</dbReference>
<comment type="caution">
    <text evidence="2">The sequence shown here is derived from an EMBL/GenBank/DDBJ whole genome shotgun (WGS) entry which is preliminary data.</text>
</comment>
<keyword evidence="1" id="KW-1133">Transmembrane helix</keyword>
<evidence type="ECO:0000313" key="3">
    <source>
        <dbReference type="Proteomes" id="UP000652761"/>
    </source>
</evidence>
<keyword evidence="1" id="KW-0472">Membrane</keyword>
<keyword evidence="1" id="KW-0812">Transmembrane</keyword>
<sequence>MAEEQGRAFLKIFEGVCILFIRLRCRFIKSPYATHVHLGGVINFAVLFINWVLIIHDLIDAKPVIYEHPILHNLFF</sequence>
<reference evidence="2" key="1">
    <citation type="submission" date="2017-07" db="EMBL/GenBank/DDBJ databases">
        <title>Taro Niue Genome Assembly and Annotation.</title>
        <authorList>
            <person name="Atibalentja N."/>
            <person name="Keating K."/>
            <person name="Fields C.J."/>
        </authorList>
    </citation>
    <scope>NUCLEOTIDE SEQUENCE</scope>
    <source>
        <strain evidence="2">Niue_2</strain>
        <tissue evidence="2">Leaf</tissue>
    </source>
</reference>
<name>A0A843TCZ9_COLES</name>
<dbReference type="AlphaFoldDB" id="A0A843TCZ9"/>
<gene>
    <name evidence="2" type="ORF">Taro_000790</name>
</gene>
<protein>
    <submittedName>
        <fullName evidence="2">Uncharacterized protein</fullName>
    </submittedName>
</protein>